<dbReference type="AlphaFoldDB" id="A0A1F4VQX3"/>
<dbReference type="NCBIfam" id="TIGR03953">
    <property type="entry name" value="rplD_bact"/>
    <property type="match status" value="1"/>
</dbReference>
<evidence type="ECO:0000256" key="3">
    <source>
        <dbReference type="ARBA" id="ARBA00023274"/>
    </source>
</evidence>
<comment type="caution">
    <text evidence="7">The sequence shown here is derived from an EMBL/GenBank/DDBJ whole genome shotgun (WGS) entry which is preliminary data.</text>
</comment>
<dbReference type="STRING" id="1802628.A2890_00190"/>
<keyword evidence="5" id="KW-0694">RNA-binding</keyword>
<organism evidence="7 8">
    <name type="scientific">candidate division WWE3 bacterium RIFCSPLOWO2_01_FULL_53_14</name>
    <dbReference type="NCBI Taxonomy" id="1802628"/>
    <lineage>
        <taxon>Bacteria</taxon>
        <taxon>Katanobacteria</taxon>
    </lineage>
</organism>
<accession>A0A1F4VQX3</accession>
<dbReference type="GO" id="GO:0006412">
    <property type="term" value="P:translation"/>
    <property type="evidence" value="ECO:0007669"/>
    <property type="project" value="UniProtKB-UniRule"/>
</dbReference>
<dbReference type="InterPro" id="IPR013005">
    <property type="entry name" value="Ribosomal_uL4-like"/>
</dbReference>
<protein>
    <recommendedName>
        <fullName evidence="4 5">Large ribosomal subunit protein uL4</fullName>
    </recommendedName>
</protein>
<comment type="subunit">
    <text evidence="5">Part of the 50S ribosomal subunit.</text>
</comment>
<proteinExistence type="inferred from homology"/>
<feature type="region of interest" description="Disordered" evidence="6">
    <location>
        <begin position="224"/>
        <end position="243"/>
    </location>
</feature>
<comment type="similarity">
    <text evidence="1 5">Belongs to the universal ribosomal protein uL4 family.</text>
</comment>
<keyword evidence="5" id="KW-0699">rRNA-binding</keyword>
<dbReference type="EMBL" id="MEVL01000038">
    <property type="protein sequence ID" value="OGC59601.1"/>
    <property type="molecule type" value="Genomic_DNA"/>
</dbReference>
<dbReference type="SUPFAM" id="SSF52166">
    <property type="entry name" value="Ribosomal protein L4"/>
    <property type="match status" value="1"/>
</dbReference>
<dbReference type="GO" id="GO:0019843">
    <property type="term" value="F:rRNA binding"/>
    <property type="evidence" value="ECO:0007669"/>
    <property type="project" value="UniProtKB-UniRule"/>
</dbReference>
<dbReference type="Gene3D" id="3.40.1370.10">
    <property type="match status" value="1"/>
</dbReference>
<evidence type="ECO:0000256" key="6">
    <source>
        <dbReference type="SAM" id="MobiDB-lite"/>
    </source>
</evidence>
<dbReference type="InterPro" id="IPR023574">
    <property type="entry name" value="Ribosomal_uL4_dom_sf"/>
</dbReference>
<dbReference type="Pfam" id="PF00573">
    <property type="entry name" value="Ribosomal_L4"/>
    <property type="match status" value="1"/>
</dbReference>
<evidence type="ECO:0000256" key="1">
    <source>
        <dbReference type="ARBA" id="ARBA00010528"/>
    </source>
</evidence>
<comment type="function">
    <text evidence="5">Forms part of the polypeptide exit tunnel.</text>
</comment>
<keyword evidence="3 5" id="KW-0687">Ribonucleoprotein</keyword>
<dbReference type="GO" id="GO:1990904">
    <property type="term" value="C:ribonucleoprotein complex"/>
    <property type="evidence" value="ECO:0007669"/>
    <property type="project" value="UniProtKB-KW"/>
</dbReference>
<name>A0A1F4VQX3_UNCKA</name>
<reference evidence="7 8" key="1">
    <citation type="journal article" date="2016" name="Nat. Commun.">
        <title>Thousands of microbial genomes shed light on interconnected biogeochemical processes in an aquifer system.</title>
        <authorList>
            <person name="Anantharaman K."/>
            <person name="Brown C.T."/>
            <person name="Hug L.A."/>
            <person name="Sharon I."/>
            <person name="Castelle C.J."/>
            <person name="Probst A.J."/>
            <person name="Thomas B.C."/>
            <person name="Singh A."/>
            <person name="Wilkins M.J."/>
            <person name="Karaoz U."/>
            <person name="Brodie E.L."/>
            <person name="Williams K.H."/>
            <person name="Hubbard S.S."/>
            <person name="Banfield J.F."/>
        </authorList>
    </citation>
    <scope>NUCLEOTIDE SEQUENCE [LARGE SCALE GENOMIC DNA]</scope>
</reference>
<sequence length="243" mass="26853">MTKMRVNVFSAKGVKTESKLELPEKIFEVKPNPSALRQYIHVYQKTQRAGTVATKTRGEVSGGGRKPWAQKGTGRARHGSVRSPIWVGGGATFGPQPREFKASLPKQMKDLALRLALSAKAAAGGIYVIEDPVFKEPKTSQARNILAKLKASKPLVVFSRENANIHRSFRNLAEVATSEVGNLNPYAVLKAKEVVFFKESIGKLKERLIKEEIRPVKTVKAVKAKKAVSRKPKAVSQRRKESK</sequence>
<dbReference type="Proteomes" id="UP000176967">
    <property type="component" value="Unassembled WGS sequence"/>
</dbReference>
<dbReference type="InterPro" id="IPR002136">
    <property type="entry name" value="Ribosomal_uL4"/>
</dbReference>
<dbReference type="PANTHER" id="PTHR10746:SF6">
    <property type="entry name" value="LARGE RIBOSOMAL SUBUNIT PROTEIN UL4M"/>
    <property type="match status" value="1"/>
</dbReference>
<comment type="function">
    <text evidence="5">One of the primary rRNA binding proteins, this protein initially binds near the 5'-end of the 23S rRNA. It is important during the early stages of 50S assembly. It makes multiple contacts with different domains of the 23S rRNA in the assembled 50S subunit and ribosome.</text>
</comment>
<feature type="region of interest" description="Disordered" evidence="6">
    <location>
        <begin position="51"/>
        <end position="81"/>
    </location>
</feature>
<keyword evidence="2 5" id="KW-0689">Ribosomal protein</keyword>
<dbReference type="HAMAP" id="MF_01328_B">
    <property type="entry name" value="Ribosomal_uL4_B"/>
    <property type="match status" value="1"/>
</dbReference>
<evidence type="ECO:0000313" key="7">
    <source>
        <dbReference type="EMBL" id="OGC59601.1"/>
    </source>
</evidence>
<evidence type="ECO:0000256" key="2">
    <source>
        <dbReference type="ARBA" id="ARBA00022980"/>
    </source>
</evidence>
<gene>
    <name evidence="5" type="primary">rplD</name>
    <name evidence="7" type="ORF">A2890_00190</name>
</gene>
<evidence type="ECO:0000313" key="8">
    <source>
        <dbReference type="Proteomes" id="UP000176967"/>
    </source>
</evidence>
<dbReference type="GO" id="GO:0005840">
    <property type="term" value="C:ribosome"/>
    <property type="evidence" value="ECO:0007669"/>
    <property type="project" value="UniProtKB-KW"/>
</dbReference>
<evidence type="ECO:0000256" key="5">
    <source>
        <dbReference type="HAMAP-Rule" id="MF_01328"/>
    </source>
</evidence>
<evidence type="ECO:0000256" key="4">
    <source>
        <dbReference type="ARBA" id="ARBA00035244"/>
    </source>
</evidence>
<dbReference type="PANTHER" id="PTHR10746">
    <property type="entry name" value="50S RIBOSOMAL PROTEIN L4"/>
    <property type="match status" value="1"/>
</dbReference>
<dbReference type="GO" id="GO:0003735">
    <property type="term" value="F:structural constituent of ribosome"/>
    <property type="evidence" value="ECO:0007669"/>
    <property type="project" value="InterPro"/>
</dbReference>